<protein>
    <submittedName>
        <fullName evidence="3">Uncharacterized protein</fullName>
    </submittedName>
</protein>
<keyword evidence="2" id="KW-0732">Signal</keyword>
<evidence type="ECO:0000313" key="3">
    <source>
        <dbReference type="EMBL" id="CAD7279149.1"/>
    </source>
</evidence>
<feature type="region of interest" description="Disordered" evidence="1">
    <location>
        <begin position="327"/>
        <end position="401"/>
    </location>
</feature>
<feature type="chain" id="PRO_5036210221" evidence="2">
    <location>
        <begin position="27"/>
        <end position="415"/>
    </location>
</feature>
<organism evidence="3">
    <name type="scientific">Notodromas monacha</name>
    <dbReference type="NCBI Taxonomy" id="399045"/>
    <lineage>
        <taxon>Eukaryota</taxon>
        <taxon>Metazoa</taxon>
        <taxon>Ecdysozoa</taxon>
        <taxon>Arthropoda</taxon>
        <taxon>Crustacea</taxon>
        <taxon>Oligostraca</taxon>
        <taxon>Ostracoda</taxon>
        <taxon>Podocopa</taxon>
        <taxon>Podocopida</taxon>
        <taxon>Cypridocopina</taxon>
        <taxon>Cypridoidea</taxon>
        <taxon>Cyprididae</taxon>
        <taxon>Notodromas</taxon>
    </lineage>
</organism>
<reference evidence="3" key="1">
    <citation type="submission" date="2020-11" db="EMBL/GenBank/DDBJ databases">
        <authorList>
            <person name="Tran Van P."/>
        </authorList>
    </citation>
    <scope>NUCLEOTIDE SEQUENCE</scope>
</reference>
<feature type="compositionally biased region" description="Pro residues" evidence="1">
    <location>
        <begin position="389"/>
        <end position="400"/>
    </location>
</feature>
<proteinExistence type="predicted"/>
<dbReference type="Proteomes" id="UP000678499">
    <property type="component" value="Unassembled WGS sequence"/>
</dbReference>
<dbReference type="EMBL" id="CAJPEX010001507">
    <property type="protein sequence ID" value="CAG0919301.1"/>
    <property type="molecule type" value="Genomic_DNA"/>
</dbReference>
<evidence type="ECO:0000313" key="4">
    <source>
        <dbReference type="Proteomes" id="UP000678499"/>
    </source>
</evidence>
<sequence>MGGLSIPGVMRIPYLLLLLLISGSNGSATRNDKTRGDISRAISDPKDGQAQGILGAETKTQEGLPTLSNGRFQSRLEGGVLETNISTLAPYVALLRVLFLDDSGHDTLGLLISKRHVLCTVEALLGRKWTGKGNALKDIKGIYVYLAVGTNDEEGFQNLPPSDIIYYPNYNSSGKVIPDDDSVKREVAIVKLPYDSRTSPLPIQCNPGVRIETEVTAVFDWVKVGKGRDLFRAQYLRVQCPPAYFSKDSTNCFQLSNISAFDVNDMGNLGSPVVLNYGQANATAVAIKAYTFNVTATETMMAAASFSDPEVWSFVCQYAEKCIGGPTTTTSVPSTTTSVPSTTKSVPSTTTSVPSTTTSVLSTSTPLIPTTTPTGVIKNTTSQKVMKTPPGPDSQPPPPLGKWAKFMQFIRGLFA</sequence>
<dbReference type="EMBL" id="OA883544">
    <property type="protein sequence ID" value="CAD7279149.1"/>
    <property type="molecule type" value="Genomic_DNA"/>
</dbReference>
<dbReference type="AlphaFoldDB" id="A0A7R9BR90"/>
<gene>
    <name evidence="3" type="ORF">NMOB1V02_LOCUS6831</name>
</gene>
<evidence type="ECO:0000256" key="1">
    <source>
        <dbReference type="SAM" id="MobiDB-lite"/>
    </source>
</evidence>
<accession>A0A7R9BR90</accession>
<dbReference type="SUPFAM" id="SSF50494">
    <property type="entry name" value="Trypsin-like serine proteases"/>
    <property type="match status" value="1"/>
</dbReference>
<dbReference type="InterPro" id="IPR009003">
    <property type="entry name" value="Peptidase_S1_PA"/>
</dbReference>
<feature type="signal peptide" evidence="2">
    <location>
        <begin position="1"/>
        <end position="26"/>
    </location>
</feature>
<feature type="compositionally biased region" description="Low complexity" evidence="1">
    <location>
        <begin position="327"/>
        <end position="374"/>
    </location>
</feature>
<name>A0A7R9BR90_9CRUS</name>
<keyword evidence="4" id="KW-1185">Reference proteome</keyword>
<evidence type="ECO:0000256" key="2">
    <source>
        <dbReference type="SAM" id="SignalP"/>
    </source>
</evidence>